<keyword evidence="4" id="KW-0547">Nucleotide-binding</keyword>
<dbReference type="InterPro" id="IPR050187">
    <property type="entry name" value="Lipid_Phosphate_FormReg"/>
</dbReference>
<gene>
    <name evidence="10" type="ORF">AUCHE_17_01650</name>
</gene>
<dbReference type="Gene3D" id="2.60.200.40">
    <property type="match status" value="1"/>
</dbReference>
<proteinExistence type="inferred from homology"/>
<evidence type="ECO:0000256" key="8">
    <source>
        <dbReference type="ARBA" id="ARBA00023264"/>
    </source>
</evidence>
<evidence type="ECO:0000256" key="7">
    <source>
        <dbReference type="ARBA" id="ARBA00023209"/>
    </source>
</evidence>
<keyword evidence="6" id="KW-0067">ATP-binding</keyword>
<dbReference type="InterPro" id="IPR016064">
    <property type="entry name" value="NAD/diacylglycerol_kinase_sf"/>
</dbReference>
<organism evidence="10 11">
    <name type="scientific">Austwickia chelonae NBRC 105200</name>
    <dbReference type="NCBI Taxonomy" id="1184607"/>
    <lineage>
        <taxon>Bacteria</taxon>
        <taxon>Bacillati</taxon>
        <taxon>Actinomycetota</taxon>
        <taxon>Actinomycetes</taxon>
        <taxon>Micrococcales</taxon>
        <taxon>Dermatophilaceae</taxon>
        <taxon>Austwickia</taxon>
    </lineage>
</organism>
<dbReference type="Pfam" id="PF19279">
    <property type="entry name" value="YegS_C"/>
    <property type="match status" value="1"/>
</dbReference>
<dbReference type="eggNOG" id="COG1597">
    <property type="taxonomic scope" value="Bacteria"/>
</dbReference>
<evidence type="ECO:0000256" key="2">
    <source>
        <dbReference type="ARBA" id="ARBA00005983"/>
    </source>
</evidence>
<evidence type="ECO:0000313" key="11">
    <source>
        <dbReference type="Proteomes" id="UP000008495"/>
    </source>
</evidence>
<feature type="domain" description="DAGKc" evidence="9">
    <location>
        <begin position="1"/>
        <end position="110"/>
    </location>
</feature>
<evidence type="ECO:0000256" key="1">
    <source>
        <dbReference type="ARBA" id="ARBA00001946"/>
    </source>
</evidence>
<dbReference type="InterPro" id="IPR001206">
    <property type="entry name" value="Diacylglycerol_kinase_cat_dom"/>
</dbReference>
<evidence type="ECO:0000256" key="4">
    <source>
        <dbReference type="ARBA" id="ARBA00022741"/>
    </source>
</evidence>
<dbReference type="GO" id="GO:0005524">
    <property type="term" value="F:ATP binding"/>
    <property type="evidence" value="ECO:0007669"/>
    <property type="project" value="UniProtKB-KW"/>
</dbReference>
<keyword evidence="7" id="KW-0444">Lipid biosynthesis</keyword>
<keyword evidence="7" id="KW-0594">Phospholipid biosynthesis</keyword>
<sequence>MRYRERVNDALTANGWRVRSVCSKNADDAVRIGAEADPQECVVSLGGDGMHALVARGVARSGALLAALPGGRGNDFVRATGQPLDPVAAALALSSAGEHRVDLGEADGTPFLGVVSIGYSALASQVAAESRVRGPGVYHVAAVRAFFGVPRAEYVLSVDGVERRWSGFELAVGLSGWYGGGLQVCPEARIDDGLLDVTMVAGARRHFLPLLRRMFSGSHVELPSVETFRAEQVRVNGEGEVYADGDRLGVLPVDINVRPGALRLLV</sequence>
<dbReference type="STRING" id="100225.SAMN05421595_0166"/>
<comment type="similarity">
    <text evidence="2">Belongs to the diacylglycerol/lipid kinase family.</text>
</comment>
<dbReference type="PROSITE" id="PS50146">
    <property type="entry name" value="DAGK"/>
    <property type="match status" value="1"/>
</dbReference>
<comment type="cofactor">
    <cofactor evidence="1">
        <name>Mg(2+)</name>
        <dbReference type="ChEBI" id="CHEBI:18420"/>
    </cofactor>
</comment>
<comment type="caution">
    <text evidence="10">The sequence shown here is derived from an EMBL/GenBank/DDBJ whole genome shotgun (WGS) entry which is preliminary data.</text>
</comment>
<keyword evidence="7" id="KW-0443">Lipid metabolism</keyword>
<accession>K6UNG1</accession>
<keyword evidence="11" id="KW-1185">Reference proteome</keyword>
<dbReference type="Gene3D" id="3.40.50.10330">
    <property type="entry name" value="Probable inorganic polyphosphate/atp-NAD kinase, domain 1"/>
    <property type="match status" value="1"/>
</dbReference>
<dbReference type="Proteomes" id="UP000008495">
    <property type="component" value="Unassembled WGS sequence"/>
</dbReference>
<evidence type="ECO:0000256" key="6">
    <source>
        <dbReference type="ARBA" id="ARBA00022840"/>
    </source>
</evidence>
<evidence type="ECO:0000313" key="10">
    <source>
        <dbReference type="EMBL" id="GAB78951.1"/>
    </source>
</evidence>
<keyword evidence="5" id="KW-0418">Kinase</keyword>
<protein>
    <recommendedName>
        <fullName evidence="9">DAGKc domain-containing protein</fullName>
    </recommendedName>
</protein>
<dbReference type="GO" id="GO:0008654">
    <property type="term" value="P:phospholipid biosynthetic process"/>
    <property type="evidence" value="ECO:0007669"/>
    <property type="project" value="UniProtKB-KW"/>
</dbReference>
<dbReference type="Pfam" id="PF00781">
    <property type="entry name" value="DAGK_cat"/>
    <property type="match status" value="1"/>
</dbReference>
<dbReference type="EMBL" id="BAGZ01000017">
    <property type="protein sequence ID" value="GAB78951.1"/>
    <property type="molecule type" value="Genomic_DNA"/>
</dbReference>
<evidence type="ECO:0000259" key="9">
    <source>
        <dbReference type="PROSITE" id="PS50146"/>
    </source>
</evidence>
<dbReference type="InterPro" id="IPR017438">
    <property type="entry name" value="ATP-NAD_kinase_N"/>
</dbReference>
<evidence type="ECO:0000256" key="3">
    <source>
        <dbReference type="ARBA" id="ARBA00022679"/>
    </source>
</evidence>
<dbReference type="PANTHER" id="PTHR12358">
    <property type="entry name" value="SPHINGOSINE KINASE"/>
    <property type="match status" value="1"/>
</dbReference>
<dbReference type="AlphaFoldDB" id="K6UNG1"/>
<keyword evidence="8" id="KW-1208">Phospholipid metabolism</keyword>
<reference evidence="10 11" key="1">
    <citation type="submission" date="2012-08" db="EMBL/GenBank/DDBJ databases">
        <title>Whole genome shotgun sequence of Austwickia chelonae NBRC 105200.</title>
        <authorList>
            <person name="Yoshida I."/>
            <person name="Hosoyama A."/>
            <person name="Tsuchikane K."/>
            <person name="Katsumata H."/>
            <person name="Ando Y."/>
            <person name="Ohji S."/>
            <person name="Hamada M."/>
            <person name="Tamura T."/>
            <person name="Yamazoe A."/>
            <person name="Yamazaki S."/>
            <person name="Fujita N."/>
        </authorList>
    </citation>
    <scope>NUCLEOTIDE SEQUENCE [LARGE SCALE GENOMIC DNA]</scope>
    <source>
        <strain evidence="10 11">NBRC 105200</strain>
    </source>
</reference>
<keyword evidence="3" id="KW-0808">Transferase</keyword>
<dbReference type="GO" id="GO:0016301">
    <property type="term" value="F:kinase activity"/>
    <property type="evidence" value="ECO:0007669"/>
    <property type="project" value="UniProtKB-KW"/>
</dbReference>
<name>K6UNG1_9MICO</name>
<dbReference type="PANTHER" id="PTHR12358:SF54">
    <property type="entry name" value="SPHINGOSINE KINASE RELATED PROTEIN"/>
    <property type="match status" value="1"/>
</dbReference>
<dbReference type="InterPro" id="IPR045540">
    <property type="entry name" value="YegS/DAGK_C"/>
</dbReference>
<evidence type="ECO:0000256" key="5">
    <source>
        <dbReference type="ARBA" id="ARBA00022777"/>
    </source>
</evidence>
<dbReference type="SUPFAM" id="SSF111331">
    <property type="entry name" value="NAD kinase/diacylglycerol kinase-like"/>
    <property type="match status" value="1"/>
</dbReference>